<name>A0ABU6WW09_9FABA</name>
<reference evidence="1 2" key="1">
    <citation type="journal article" date="2023" name="Plants (Basel)">
        <title>Bridging the Gap: Combining Genomics and Transcriptomics Approaches to Understand Stylosanthes scabra, an Orphan Legume from the Brazilian Caatinga.</title>
        <authorList>
            <person name="Ferreira-Neto J.R.C."/>
            <person name="da Silva M.D."/>
            <person name="Binneck E."/>
            <person name="de Melo N.F."/>
            <person name="da Silva R.H."/>
            <person name="de Melo A.L.T.M."/>
            <person name="Pandolfi V."/>
            <person name="Bustamante F.O."/>
            <person name="Brasileiro-Vidal A.C."/>
            <person name="Benko-Iseppon A.M."/>
        </authorList>
    </citation>
    <scope>NUCLEOTIDE SEQUENCE [LARGE SCALE GENOMIC DNA]</scope>
    <source>
        <tissue evidence="1">Leaves</tissue>
    </source>
</reference>
<protein>
    <submittedName>
        <fullName evidence="1">Uncharacterized protein</fullName>
    </submittedName>
</protein>
<organism evidence="1 2">
    <name type="scientific">Stylosanthes scabra</name>
    <dbReference type="NCBI Taxonomy" id="79078"/>
    <lineage>
        <taxon>Eukaryota</taxon>
        <taxon>Viridiplantae</taxon>
        <taxon>Streptophyta</taxon>
        <taxon>Embryophyta</taxon>
        <taxon>Tracheophyta</taxon>
        <taxon>Spermatophyta</taxon>
        <taxon>Magnoliopsida</taxon>
        <taxon>eudicotyledons</taxon>
        <taxon>Gunneridae</taxon>
        <taxon>Pentapetalae</taxon>
        <taxon>rosids</taxon>
        <taxon>fabids</taxon>
        <taxon>Fabales</taxon>
        <taxon>Fabaceae</taxon>
        <taxon>Papilionoideae</taxon>
        <taxon>50 kb inversion clade</taxon>
        <taxon>dalbergioids sensu lato</taxon>
        <taxon>Dalbergieae</taxon>
        <taxon>Pterocarpus clade</taxon>
        <taxon>Stylosanthes</taxon>
    </lineage>
</organism>
<dbReference type="Proteomes" id="UP001341840">
    <property type="component" value="Unassembled WGS sequence"/>
</dbReference>
<dbReference type="EMBL" id="JASCZI010184428">
    <property type="protein sequence ID" value="MED6190114.1"/>
    <property type="molecule type" value="Genomic_DNA"/>
</dbReference>
<gene>
    <name evidence="1" type="ORF">PIB30_102595</name>
</gene>
<comment type="caution">
    <text evidence="1">The sequence shown here is derived from an EMBL/GenBank/DDBJ whole genome shotgun (WGS) entry which is preliminary data.</text>
</comment>
<evidence type="ECO:0000313" key="1">
    <source>
        <dbReference type="EMBL" id="MED6190114.1"/>
    </source>
</evidence>
<accession>A0ABU6WW09</accession>
<evidence type="ECO:0000313" key="2">
    <source>
        <dbReference type="Proteomes" id="UP001341840"/>
    </source>
</evidence>
<feature type="non-terminal residue" evidence="1">
    <location>
        <position position="1"/>
    </location>
</feature>
<sequence length="57" mass="6414">LLVGSDGLLWPARKTHRGQLIIAWHKRDSWILVVTFGSFVALKNDDILDMLVTLVLA</sequence>
<proteinExistence type="predicted"/>
<keyword evidence="2" id="KW-1185">Reference proteome</keyword>